<name>A0A7T8KHP8_CALRO</name>
<gene>
    <name evidence="2" type="ORF">FKW44_000706</name>
</gene>
<organism evidence="2 3">
    <name type="scientific">Caligus rogercresseyi</name>
    <name type="common">Sea louse</name>
    <dbReference type="NCBI Taxonomy" id="217165"/>
    <lineage>
        <taxon>Eukaryota</taxon>
        <taxon>Metazoa</taxon>
        <taxon>Ecdysozoa</taxon>
        <taxon>Arthropoda</taxon>
        <taxon>Crustacea</taxon>
        <taxon>Multicrustacea</taxon>
        <taxon>Hexanauplia</taxon>
        <taxon>Copepoda</taxon>
        <taxon>Siphonostomatoida</taxon>
        <taxon>Caligidae</taxon>
        <taxon>Caligus</taxon>
    </lineage>
</organism>
<evidence type="ECO:0000256" key="1">
    <source>
        <dbReference type="SAM" id="MobiDB-lite"/>
    </source>
</evidence>
<proteinExistence type="predicted"/>
<reference evidence="3" key="1">
    <citation type="submission" date="2021-01" db="EMBL/GenBank/DDBJ databases">
        <title>Caligus Genome Assembly.</title>
        <authorList>
            <person name="Gallardo-Escarate C."/>
        </authorList>
    </citation>
    <scope>NUCLEOTIDE SEQUENCE [LARGE SCALE GENOMIC DNA]</scope>
</reference>
<dbReference type="AlphaFoldDB" id="A0A7T8KHP8"/>
<accession>A0A7T8KHP8</accession>
<feature type="compositionally biased region" description="Low complexity" evidence="1">
    <location>
        <begin position="57"/>
        <end position="72"/>
    </location>
</feature>
<sequence length="175" mass="18863">MEELSELCVRLGSAVERALIGEENQEELDSRLLESHSLLKRLTSLPDEGEPERSRCSSDSPPSSGLDSSSGSHGLTEDISLRLVDLCKSCLSQESVQDSSKTWPPSSSWRSPGRPTGGGRSETPATWSPRSTPSWKETVHWKPPCRSAGSLGISPTSPTKAELNPVPSSLPPQLE</sequence>
<feature type="region of interest" description="Disordered" evidence="1">
    <location>
        <begin position="42"/>
        <end position="74"/>
    </location>
</feature>
<keyword evidence="3" id="KW-1185">Reference proteome</keyword>
<dbReference type="Proteomes" id="UP000595437">
    <property type="component" value="Chromosome 1"/>
</dbReference>
<evidence type="ECO:0000313" key="2">
    <source>
        <dbReference type="EMBL" id="QQP56143.1"/>
    </source>
</evidence>
<feature type="compositionally biased region" description="Polar residues" evidence="1">
    <location>
        <begin position="123"/>
        <end position="135"/>
    </location>
</feature>
<protein>
    <submittedName>
        <fullName evidence="2">Rap1 GTPaseGDP dissociation stimulator 1like</fullName>
    </submittedName>
</protein>
<feature type="region of interest" description="Disordered" evidence="1">
    <location>
        <begin position="94"/>
        <end position="175"/>
    </location>
</feature>
<dbReference type="EMBL" id="CP045890">
    <property type="protein sequence ID" value="QQP56143.1"/>
    <property type="molecule type" value="Genomic_DNA"/>
</dbReference>
<evidence type="ECO:0000313" key="3">
    <source>
        <dbReference type="Proteomes" id="UP000595437"/>
    </source>
</evidence>
<feature type="compositionally biased region" description="Low complexity" evidence="1">
    <location>
        <begin position="99"/>
        <end position="114"/>
    </location>
</feature>